<evidence type="ECO:0000313" key="1">
    <source>
        <dbReference type="EMBL" id="KRR07022.1"/>
    </source>
</evidence>
<dbReference type="Gene3D" id="3.90.350.10">
    <property type="entry name" value="Transposase Inhibitor Protein From Tn5, Chain A, domain 1"/>
    <property type="match status" value="1"/>
</dbReference>
<organism evidence="1 2">
    <name type="scientific">Bradyrhizobium jicamae</name>
    <dbReference type="NCBI Taxonomy" id="280332"/>
    <lineage>
        <taxon>Bacteria</taxon>
        <taxon>Pseudomonadati</taxon>
        <taxon>Pseudomonadota</taxon>
        <taxon>Alphaproteobacteria</taxon>
        <taxon>Hyphomicrobiales</taxon>
        <taxon>Nitrobacteraceae</taxon>
        <taxon>Bradyrhizobium</taxon>
    </lineage>
</organism>
<evidence type="ECO:0000313" key="2">
    <source>
        <dbReference type="Proteomes" id="UP000050863"/>
    </source>
</evidence>
<comment type="caution">
    <text evidence="1">The sequence shown here is derived from an EMBL/GenBank/DDBJ whole genome shotgun (WGS) entry which is preliminary data.</text>
</comment>
<keyword evidence="2" id="KW-1185">Reference proteome</keyword>
<evidence type="ECO:0008006" key="3">
    <source>
        <dbReference type="Google" id="ProtNLM"/>
    </source>
</evidence>
<dbReference type="Proteomes" id="UP000050863">
    <property type="component" value="Unassembled WGS sequence"/>
</dbReference>
<dbReference type="AlphaFoldDB" id="A0A0R3LIN9"/>
<dbReference type="SUPFAM" id="SSF53098">
    <property type="entry name" value="Ribonuclease H-like"/>
    <property type="match status" value="1"/>
</dbReference>
<accession>A0A0R3LIN9</accession>
<name>A0A0R3LIN9_9BRAD</name>
<reference evidence="1 2" key="1">
    <citation type="submission" date="2014-03" db="EMBL/GenBank/DDBJ databases">
        <title>Bradyrhizobium valentinum sp. nov., isolated from effective nodules of Lupinus mariae-josephae, a lupine endemic of basic-lime soils in Eastern Spain.</title>
        <authorList>
            <person name="Duran D."/>
            <person name="Rey L."/>
            <person name="Navarro A."/>
            <person name="Busquets A."/>
            <person name="Imperial J."/>
            <person name="Ruiz-Argueso T."/>
        </authorList>
    </citation>
    <scope>NUCLEOTIDE SEQUENCE [LARGE SCALE GENOMIC DNA]</scope>
    <source>
        <strain evidence="1 2">PAC68</strain>
    </source>
</reference>
<dbReference type="PANTHER" id="PTHR37319">
    <property type="entry name" value="TRANSPOSASE"/>
    <property type="match status" value="1"/>
</dbReference>
<dbReference type="PANTHER" id="PTHR37319:SF1">
    <property type="entry name" value="TRANSPOSASE TN5 DIMERISATION DOMAIN-CONTAINING PROTEIN"/>
    <property type="match status" value="1"/>
</dbReference>
<dbReference type="InterPro" id="IPR047768">
    <property type="entry name" value="Tn5p-like"/>
</dbReference>
<protein>
    <recommendedName>
        <fullName evidence="3">Transposase IS4-like domain-containing protein</fullName>
    </recommendedName>
</protein>
<gene>
    <name evidence="1" type="ORF">CQ12_40945</name>
</gene>
<proteinExistence type="predicted"/>
<dbReference type="STRING" id="280332.CQ12_40945"/>
<dbReference type="EMBL" id="LLXZ01000106">
    <property type="protein sequence ID" value="KRR07022.1"/>
    <property type="molecule type" value="Genomic_DNA"/>
</dbReference>
<dbReference type="InterPro" id="IPR012337">
    <property type="entry name" value="RNaseH-like_sf"/>
</dbReference>
<sequence length="78" mass="8773">MPWRSTHFRIAIRSTGLLVTNLPIDDLAAAVEKLDWCALRWKVEVFHKVMKSGCRAEGARLQTAEQLVKLLALITVVS</sequence>